<keyword evidence="11" id="KW-1185">Reference proteome</keyword>
<dbReference type="PROSITE" id="PS00171">
    <property type="entry name" value="TIM_1"/>
    <property type="match status" value="1"/>
</dbReference>
<dbReference type="InterPro" id="IPR020861">
    <property type="entry name" value="Triosephosphate_isomerase_AS"/>
</dbReference>
<dbReference type="Pfam" id="PF00121">
    <property type="entry name" value="TIM"/>
    <property type="match status" value="1"/>
</dbReference>
<organism evidence="10 11">
    <name type="scientific">Effrenium voratum</name>
    <dbReference type="NCBI Taxonomy" id="2562239"/>
    <lineage>
        <taxon>Eukaryota</taxon>
        <taxon>Sar</taxon>
        <taxon>Alveolata</taxon>
        <taxon>Dinophyceae</taxon>
        <taxon>Suessiales</taxon>
        <taxon>Symbiodiniaceae</taxon>
        <taxon>Effrenium</taxon>
    </lineage>
</organism>
<dbReference type="GO" id="GO:0004807">
    <property type="term" value="F:triose-phosphate isomerase activity"/>
    <property type="evidence" value="ECO:0007669"/>
    <property type="project" value="UniProtKB-EC"/>
</dbReference>
<comment type="pathway">
    <text evidence="2">Carbohydrate biosynthesis; gluconeogenesis.</text>
</comment>
<evidence type="ECO:0000256" key="6">
    <source>
        <dbReference type="ARBA" id="ARBA00022432"/>
    </source>
</evidence>
<dbReference type="SUPFAM" id="SSF51351">
    <property type="entry name" value="Triosephosphate isomerase (TIM)"/>
    <property type="match status" value="1"/>
</dbReference>
<dbReference type="GO" id="GO:0005829">
    <property type="term" value="C:cytosol"/>
    <property type="evidence" value="ECO:0007669"/>
    <property type="project" value="TreeGrafter"/>
</dbReference>
<dbReference type="HAMAP" id="MF_00147_B">
    <property type="entry name" value="TIM_B"/>
    <property type="match status" value="1"/>
</dbReference>
<evidence type="ECO:0000256" key="4">
    <source>
        <dbReference type="ARBA" id="ARBA00011738"/>
    </source>
</evidence>
<comment type="caution">
    <text evidence="10">The sequence shown here is derived from an EMBL/GenBank/DDBJ whole genome shotgun (WGS) entry which is preliminary data.</text>
</comment>
<dbReference type="GO" id="GO:0006094">
    <property type="term" value="P:gluconeogenesis"/>
    <property type="evidence" value="ECO:0007669"/>
    <property type="project" value="UniProtKB-KW"/>
</dbReference>
<dbReference type="GO" id="GO:0006096">
    <property type="term" value="P:glycolytic process"/>
    <property type="evidence" value="ECO:0007669"/>
    <property type="project" value="UniProtKB-KW"/>
</dbReference>
<keyword evidence="6" id="KW-0312">Gluconeogenesis</keyword>
<keyword evidence="8" id="KW-0413">Isomerase</keyword>
<name>A0AA36JD25_9DINO</name>
<dbReference type="PANTHER" id="PTHR21139">
    <property type="entry name" value="TRIOSEPHOSPHATE ISOMERASE"/>
    <property type="match status" value="1"/>
</dbReference>
<dbReference type="EC" id="5.3.1.1" evidence="5"/>
<protein>
    <recommendedName>
        <fullName evidence="5">triose-phosphate isomerase</fullName>
        <ecNumber evidence="5">5.3.1.1</ecNumber>
    </recommendedName>
</protein>
<evidence type="ECO:0000256" key="5">
    <source>
        <dbReference type="ARBA" id="ARBA00011940"/>
    </source>
</evidence>
<comment type="similarity">
    <text evidence="3">Belongs to the triosephosphate isomerase family.</text>
</comment>
<evidence type="ECO:0000313" key="10">
    <source>
        <dbReference type="EMBL" id="CAJ1404012.1"/>
    </source>
</evidence>
<dbReference type="FunFam" id="3.20.20.70:FF:000020">
    <property type="entry name" value="Triosephosphate isomerase"/>
    <property type="match status" value="1"/>
</dbReference>
<dbReference type="GO" id="GO:0046166">
    <property type="term" value="P:glyceraldehyde-3-phosphate biosynthetic process"/>
    <property type="evidence" value="ECO:0007669"/>
    <property type="project" value="TreeGrafter"/>
</dbReference>
<comment type="subunit">
    <text evidence="4">Homodimer.</text>
</comment>
<dbReference type="Gene3D" id="3.20.20.70">
    <property type="entry name" value="Aldolase class I"/>
    <property type="match status" value="1"/>
</dbReference>
<evidence type="ECO:0000313" key="11">
    <source>
        <dbReference type="Proteomes" id="UP001178507"/>
    </source>
</evidence>
<dbReference type="InterPro" id="IPR013785">
    <property type="entry name" value="Aldolase_TIM"/>
</dbReference>
<feature type="region of interest" description="Disordered" evidence="9">
    <location>
        <begin position="35"/>
        <end position="78"/>
    </location>
</feature>
<dbReference type="InterPro" id="IPR014710">
    <property type="entry name" value="RmlC-like_jellyroll"/>
</dbReference>
<dbReference type="InterPro" id="IPR035990">
    <property type="entry name" value="TIM_sf"/>
</dbReference>
<evidence type="ECO:0000256" key="8">
    <source>
        <dbReference type="ARBA" id="ARBA00023235"/>
    </source>
</evidence>
<dbReference type="EMBL" id="CAUJNA010003520">
    <property type="protein sequence ID" value="CAJ1404012.1"/>
    <property type="molecule type" value="Genomic_DNA"/>
</dbReference>
<dbReference type="InterPro" id="IPR022896">
    <property type="entry name" value="TrioseP_Isoase_bac/euk"/>
</dbReference>
<feature type="compositionally biased region" description="Basic and acidic residues" evidence="9">
    <location>
        <begin position="50"/>
        <end position="60"/>
    </location>
</feature>
<dbReference type="GO" id="GO:0019563">
    <property type="term" value="P:glycerol catabolic process"/>
    <property type="evidence" value="ECO:0007669"/>
    <property type="project" value="TreeGrafter"/>
</dbReference>
<evidence type="ECO:0000256" key="7">
    <source>
        <dbReference type="ARBA" id="ARBA00023152"/>
    </source>
</evidence>
<dbReference type="CDD" id="cd00311">
    <property type="entry name" value="TIM"/>
    <property type="match status" value="1"/>
</dbReference>
<evidence type="ECO:0000256" key="3">
    <source>
        <dbReference type="ARBA" id="ARBA00007422"/>
    </source>
</evidence>
<dbReference type="PANTHER" id="PTHR21139:SF2">
    <property type="entry name" value="TRIOSEPHOSPHATE ISOMERASE"/>
    <property type="match status" value="1"/>
</dbReference>
<dbReference type="Proteomes" id="UP001178507">
    <property type="component" value="Unassembled WGS sequence"/>
</dbReference>
<accession>A0AA36JD25</accession>
<evidence type="ECO:0000256" key="9">
    <source>
        <dbReference type="SAM" id="MobiDB-lite"/>
    </source>
</evidence>
<keyword evidence="7" id="KW-0324">Glycolysis</keyword>
<dbReference type="PROSITE" id="PS51440">
    <property type="entry name" value="TIM_2"/>
    <property type="match status" value="1"/>
</dbReference>
<dbReference type="InterPro" id="IPR000652">
    <property type="entry name" value="Triosephosphate_isomerase"/>
</dbReference>
<proteinExistence type="inferred from homology"/>
<comment type="pathway">
    <text evidence="1">Carbohydrate degradation; glycolysis; D-glyceraldehyde 3-phosphate from glycerone phosphate: step 1/1.</text>
</comment>
<evidence type="ECO:0000256" key="2">
    <source>
        <dbReference type="ARBA" id="ARBA00004742"/>
    </source>
</evidence>
<reference evidence="10" key="1">
    <citation type="submission" date="2023-08" db="EMBL/GenBank/DDBJ databases">
        <authorList>
            <person name="Chen Y."/>
            <person name="Shah S."/>
            <person name="Dougan E. K."/>
            <person name="Thang M."/>
            <person name="Chan C."/>
        </authorList>
    </citation>
    <scope>NUCLEOTIDE SEQUENCE</scope>
</reference>
<dbReference type="NCBIfam" id="TIGR00419">
    <property type="entry name" value="tim"/>
    <property type="match status" value="1"/>
</dbReference>
<dbReference type="Gene3D" id="2.60.120.10">
    <property type="entry name" value="Jelly Rolls"/>
    <property type="match status" value="2"/>
</dbReference>
<dbReference type="AlphaFoldDB" id="A0AA36JD25"/>
<sequence>MTDAEWPEKAELERWLMNTVKDPDPGAVFLRQVLQPEPRGAVGGSPGFSRDPRDHGRCGKDLGGPASSRKLSGKDPTQFHAVRVSGQTRRMNPAYGSYLQTDKDVRDVMRCWALSQCKRLATAAKSSKLLRASKRGDVNTPQDLTRHPRRWRDWAWNDTALLLSEEDTREQVKAMGACLLSEANDLKRPLPIVAKELNVSLDLLECFLTGNLEVSDALDIMRKMSEVYAVPLNDLWLDADDTTSGLRLFTTEAAESSSRILDRKDRTGQRTPYYEYRDAAMSRCSQFRPEWIKAPPEVNSGDPCDPDVQMNNGHLMMQTTLFIGPVDFYYTDRHGKVHRREMNTGDSNYISPFVPHSFTARADAPEAIIIAAALFASHSLLALALAAVGLRLCFVGGGSAGSARGPAVAMEARKFIVGGNWKANGSPESVKTLVKELNDGELTTKDVEVVCAPPFLYLAEVKDSLRKEYKVAAQNLWDKDPGAWTGEIPAQLLADMGIEWVVLGHSERRENCGETSQIVAEKTKFAVDKGFSTLTCIGEKLDAREGGKTFEVLDEQLKPLAEVLSEADWESVVLAYEPVWAIGTGKVATPEQAEETHAYIRKWLAENVSEKVSESVRIQYGGSVNDKNAAELGQQPNIDGFLVGGASLKGSSFTTIINSAGLDDKIGTVTYGGQVRRAFTELARLGAFRVAQLAGDCRNPVEARKCLLQRRLAAECLTEEGLTEELKASVAAGRVRELLEGEEASREELEALAAVLQVRLSDLLVTPLEDAEEVVVTSAPESRQKARVTGSYVLAPLARTRHQPDLKTFDLEVLATATPGEGLSCGLHTFVYHFGSEPVELTWAAREERKVLLRPGDSAYVAPMVEHRFSVVERPAPAPQANPNGAARGEGRRLFLVRIPGQLSGETLAEFATFSAFGRERVGAETVRWYN</sequence>
<gene>
    <name evidence="10" type="ORF">EVOR1521_LOCUS26558</name>
</gene>
<evidence type="ECO:0000256" key="1">
    <source>
        <dbReference type="ARBA" id="ARBA00004680"/>
    </source>
</evidence>